<reference evidence="9" key="2">
    <citation type="submission" date="2020-09" db="EMBL/GenBank/DDBJ databases">
        <authorList>
            <person name="Sun Q."/>
            <person name="Zhou Y."/>
        </authorList>
    </citation>
    <scope>NUCLEOTIDE SEQUENCE</scope>
    <source>
        <strain evidence="9">CGMCC 1.15371</strain>
    </source>
</reference>
<reference evidence="9" key="1">
    <citation type="journal article" date="2014" name="Int. J. Syst. Evol. Microbiol.">
        <title>Complete genome sequence of Corynebacterium casei LMG S-19264T (=DSM 44701T), isolated from a smear-ripened cheese.</title>
        <authorList>
            <consortium name="US DOE Joint Genome Institute (JGI-PGF)"/>
            <person name="Walter F."/>
            <person name="Albersmeier A."/>
            <person name="Kalinowski J."/>
            <person name="Ruckert C."/>
        </authorList>
    </citation>
    <scope>NUCLEOTIDE SEQUENCE</scope>
    <source>
        <strain evidence="9">CGMCC 1.15371</strain>
    </source>
</reference>
<comment type="caution">
    <text evidence="9">The sequence shown here is derived from an EMBL/GenBank/DDBJ whole genome shotgun (WGS) entry which is preliminary data.</text>
</comment>
<accession>A0A8J2VLW7</accession>
<evidence type="ECO:0000256" key="4">
    <source>
        <dbReference type="ARBA" id="ARBA00022692"/>
    </source>
</evidence>
<keyword evidence="4 7" id="KW-0812">Transmembrane</keyword>
<evidence type="ECO:0000256" key="2">
    <source>
        <dbReference type="ARBA" id="ARBA00022448"/>
    </source>
</evidence>
<keyword evidence="3" id="KW-1003">Cell membrane</keyword>
<dbReference type="SUPFAM" id="SSF103473">
    <property type="entry name" value="MFS general substrate transporter"/>
    <property type="match status" value="1"/>
</dbReference>
<feature type="transmembrane region" description="Helical" evidence="7">
    <location>
        <begin position="99"/>
        <end position="118"/>
    </location>
</feature>
<keyword evidence="6 7" id="KW-0472">Membrane</keyword>
<dbReference type="PROSITE" id="PS50850">
    <property type="entry name" value="MFS"/>
    <property type="match status" value="1"/>
</dbReference>
<name>A0A8J2VLW7_9BACL</name>
<feature type="transmembrane region" description="Helical" evidence="7">
    <location>
        <begin position="21"/>
        <end position="40"/>
    </location>
</feature>
<feature type="transmembrane region" description="Helical" evidence="7">
    <location>
        <begin position="46"/>
        <end position="67"/>
    </location>
</feature>
<feature type="transmembrane region" description="Helical" evidence="7">
    <location>
        <begin position="167"/>
        <end position="186"/>
    </location>
</feature>
<dbReference type="InterPro" id="IPR005829">
    <property type="entry name" value="Sugar_transporter_CS"/>
</dbReference>
<dbReference type="InterPro" id="IPR050171">
    <property type="entry name" value="MFS_Transporters"/>
</dbReference>
<dbReference type="InterPro" id="IPR036259">
    <property type="entry name" value="MFS_trans_sf"/>
</dbReference>
<evidence type="ECO:0000313" key="9">
    <source>
        <dbReference type="EMBL" id="GGE37477.1"/>
    </source>
</evidence>
<feature type="transmembrane region" description="Helical" evidence="7">
    <location>
        <begin position="74"/>
        <end position="93"/>
    </location>
</feature>
<evidence type="ECO:0000256" key="1">
    <source>
        <dbReference type="ARBA" id="ARBA00004651"/>
    </source>
</evidence>
<evidence type="ECO:0000313" key="10">
    <source>
        <dbReference type="Proteomes" id="UP000628775"/>
    </source>
</evidence>
<evidence type="ECO:0000256" key="6">
    <source>
        <dbReference type="ARBA" id="ARBA00023136"/>
    </source>
</evidence>
<organism evidence="9 10">
    <name type="scientific">Pullulanibacillus camelliae</name>
    <dbReference type="NCBI Taxonomy" id="1707096"/>
    <lineage>
        <taxon>Bacteria</taxon>
        <taxon>Bacillati</taxon>
        <taxon>Bacillota</taxon>
        <taxon>Bacilli</taxon>
        <taxon>Bacillales</taxon>
        <taxon>Sporolactobacillaceae</taxon>
        <taxon>Pullulanibacillus</taxon>
    </lineage>
</organism>
<sequence>MKLRDWDLNLKVRLLGEGMTNLLFWMFFPFMAIYFSNAFGKESAGALLVASQVLSVAVGLVGGYCADHFGRKRMMVLSCIGEALSFVFFALANSPWLDSPVLTFISFSLLGLFGQLYWPASHAMVADVVPEKHRSSVFAVFYTSINISVVIGPLLGGIFFFDYRFPFLLVCLAISILLVVILQKYIRETAPEVQAREVKEGKWYHYLKEQLHDYRVITTDKIFLIFILAGVLVAQTFMQLDLVMAVYTTEQVPVQHLLSFGHLHFDIGGKEVFSWIVAENGLLVALFTVFMTKWMVRYKEKSVFMGSALSYGIAIMVFGLTTNIWVLFLSIVLFTAAELMVVGIQDAFVSKLAPENMRGQYFAASSLRFSIGRTIAPVAIPLTVWVGYFWTFIILGGLAFIGVVLYSVMFRLLAKKDQAQSQLKIAKL</sequence>
<evidence type="ECO:0000259" key="8">
    <source>
        <dbReference type="PROSITE" id="PS50850"/>
    </source>
</evidence>
<feature type="transmembrane region" description="Helical" evidence="7">
    <location>
        <begin position="139"/>
        <end position="161"/>
    </location>
</feature>
<dbReference type="AlphaFoldDB" id="A0A8J2VLW7"/>
<keyword evidence="10" id="KW-1185">Reference proteome</keyword>
<keyword evidence="5 7" id="KW-1133">Transmembrane helix</keyword>
<dbReference type="EMBL" id="BMIR01000005">
    <property type="protein sequence ID" value="GGE37477.1"/>
    <property type="molecule type" value="Genomic_DNA"/>
</dbReference>
<feature type="transmembrane region" description="Helical" evidence="7">
    <location>
        <begin position="222"/>
        <end position="247"/>
    </location>
</feature>
<feature type="transmembrane region" description="Helical" evidence="7">
    <location>
        <begin position="303"/>
        <end position="320"/>
    </location>
</feature>
<keyword evidence="2" id="KW-0813">Transport</keyword>
<feature type="transmembrane region" description="Helical" evidence="7">
    <location>
        <begin position="388"/>
        <end position="414"/>
    </location>
</feature>
<protein>
    <submittedName>
        <fullName evidence="9">Multidrug resistance protein</fullName>
    </submittedName>
</protein>
<dbReference type="InterPro" id="IPR020846">
    <property type="entry name" value="MFS_dom"/>
</dbReference>
<proteinExistence type="predicted"/>
<dbReference type="CDD" id="cd17329">
    <property type="entry name" value="MFS_MdtH_MDR_like"/>
    <property type="match status" value="1"/>
</dbReference>
<feature type="transmembrane region" description="Helical" evidence="7">
    <location>
        <begin position="272"/>
        <end position="291"/>
    </location>
</feature>
<evidence type="ECO:0000256" key="5">
    <source>
        <dbReference type="ARBA" id="ARBA00022989"/>
    </source>
</evidence>
<comment type="subcellular location">
    <subcellularLocation>
        <location evidence="1">Cell membrane</location>
        <topology evidence="1">Multi-pass membrane protein</topology>
    </subcellularLocation>
</comment>
<dbReference type="Pfam" id="PF07690">
    <property type="entry name" value="MFS_1"/>
    <property type="match status" value="2"/>
</dbReference>
<dbReference type="RefSeq" id="WP_188691671.1">
    <property type="nucleotide sequence ID" value="NZ_BMIR01000005.1"/>
</dbReference>
<feature type="domain" description="Major facilitator superfamily (MFS) profile" evidence="8">
    <location>
        <begin position="1"/>
        <end position="414"/>
    </location>
</feature>
<gene>
    <name evidence="9" type="ORF">GCM10011391_15460</name>
</gene>
<dbReference type="GO" id="GO:0022857">
    <property type="term" value="F:transmembrane transporter activity"/>
    <property type="evidence" value="ECO:0007669"/>
    <property type="project" value="InterPro"/>
</dbReference>
<dbReference type="Proteomes" id="UP000628775">
    <property type="component" value="Unassembled WGS sequence"/>
</dbReference>
<evidence type="ECO:0000256" key="3">
    <source>
        <dbReference type="ARBA" id="ARBA00022475"/>
    </source>
</evidence>
<dbReference type="Gene3D" id="1.20.1250.20">
    <property type="entry name" value="MFS general substrate transporter like domains"/>
    <property type="match status" value="2"/>
</dbReference>
<dbReference type="InterPro" id="IPR011701">
    <property type="entry name" value="MFS"/>
</dbReference>
<evidence type="ECO:0000256" key="7">
    <source>
        <dbReference type="SAM" id="Phobius"/>
    </source>
</evidence>
<dbReference type="PANTHER" id="PTHR23517">
    <property type="entry name" value="RESISTANCE PROTEIN MDTM, PUTATIVE-RELATED-RELATED"/>
    <property type="match status" value="1"/>
</dbReference>
<dbReference type="GO" id="GO:0005886">
    <property type="term" value="C:plasma membrane"/>
    <property type="evidence" value="ECO:0007669"/>
    <property type="project" value="UniProtKB-SubCell"/>
</dbReference>
<dbReference type="PANTHER" id="PTHR23517:SF3">
    <property type="entry name" value="INTEGRAL MEMBRANE TRANSPORT PROTEIN"/>
    <property type="match status" value="1"/>
</dbReference>
<dbReference type="PROSITE" id="PS00216">
    <property type="entry name" value="SUGAR_TRANSPORT_1"/>
    <property type="match status" value="1"/>
</dbReference>